<dbReference type="GO" id="GO:0016779">
    <property type="term" value="F:nucleotidyltransferase activity"/>
    <property type="evidence" value="ECO:0007669"/>
    <property type="project" value="UniProtKB-KW"/>
</dbReference>
<evidence type="ECO:0000256" key="5">
    <source>
        <dbReference type="ARBA" id="ARBA00022723"/>
    </source>
</evidence>
<comment type="similarity">
    <text evidence="11">Belongs to the tRNA nucleotidyltransferase/poly(A) polymerase family.</text>
</comment>
<keyword evidence="3" id="KW-0819">tRNA processing</keyword>
<evidence type="ECO:0000256" key="4">
    <source>
        <dbReference type="ARBA" id="ARBA00022695"/>
    </source>
</evidence>
<dbReference type="GO" id="GO:0046872">
    <property type="term" value="F:metal ion binding"/>
    <property type="evidence" value="ECO:0007669"/>
    <property type="project" value="UniProtKB-KW"/>
</dbReference>
<dbReference type="CDD" id="cd00077">
    <property type="entry name" value="HDc"/>
    <property type="match status" value="1"/>
</dbReference>
<proteinExistence type="inferred from homology"/>
<dbReference type="SUPFAM" id="SSF81891">
    <property type="entry name" value="Poly A polymerase C-terminal region-like"/>
    <property type="match status" value="1"/>
</dbReference>
<keyword evidence="5" id="KW-0479">Metal-binding</keyword>
<protein>
    <recommendedName>
        <fullName evidence="17">tRNA nucleotidyltransferase</fullName>
    </recommendedName>
</protein>
<dbReference type="PANTHER" id="PTHR47545:SF1">
    <property type="entry name" value="MULTIFUNCTIONAL CCA PROTEIN"/>
    <property type="match status" value="1"/>
</dbReference>
<accession>A0A101HJZ8</accession>
<sequence length="478" mass="54886">MNISRDEILAYIDTPLLRLISRTADEMQLECYLIGGFVRDFFLCRPSKDIDVVAIGKGTDLAAAVARKLGKKTQLTVFKNFGTAQIKHGDFEIEFVGARKESYRSDSRKPIVEDGTLEDDQRRRDFTINAMAFCLNGDRFGELLDPFNGLQDLEELIIRTPLDPDITFSDDPLRMMRAVRFAAQLGFDIHPETFDAIVRNRERIAIVSMERVTDELNKIILSPKPSIGFILLEKTGLLEIFFPELTALKGAETKEGVGHKDNFYHTLSVLDNIARETDDLWLRWAALLHDIAKPVTKRWDPKLGWTFHNHNFIGEKMIPPIFRRMKLPQNEKMKYVQKLVSLHMRPMQLVEDEVTDSAIRRLLFDAGDDIDDLMTLCEADITSKNPVKVRRFITNFKIVRLKLREIEEKDRVRNFQPPIDGNEIMEVFGLPQGREIGILKTAIKEAILDGVIPNEHDAAYAFMLEKAREMNLKPVAER</sequence>
<evidence type="ECO:0000256" key="2">
    <source>
        <dbReference type="ARBA" id="ARBA00022679"/>
    </source>
</evidence>
<evidence type="ECO:0000256" key="9">
    <source>
        <dbReference type="ARBA" id="ARBA00022842"/>
    </source>
</evidence>
<organism evidence="15 16">
    <name type="scientific">Proteiniphilum acetatigenes</name>
    <dbReference type="NCBI Taxonomy" id="294710"/>
    <lineage>
        <taxon>Bacteria</taxon>
        <taxon>Pseudomonadati</taxon>
        <taxon>Bacteroidota</taxon>
        <taxon>Bacteroidia</taxon>
        <taxon>Bacteroidales</taxon>
        <taxon>Dysgonomonadaceae</taxon>
        <taxon>Proteiniphilum</taxon>
    </lineage>
</organism>
<keyword evidence="6" id="KW-0547">Nucleotide-binding</keyword>
<dbReference type="InterPro" id="IPR050124">
    <property type="entry name" value="tRNA_CCA-adding_enzyme"/>
</dbReference>
<dbReference type="GO" id="GO:0005524">
    <property type="term" value="F:ATP binding"/>
    <property type="evidence" value="ECO:0007669"/>
    <property type="project" value="UniProtKB-KW"/>
</dbReference>
<dbReference type="InterPro" id="IPR043519">
    <property type="entry name" value="NT_sf"/>
</dbReference>
<dbReference type="AlphaFoldDB" id="A0A101HJZ8"/>
<reference evidence="16" key="1">
    <citation type="journal article" date="2015" name="MBio">
        <title>Genome-Resolved Metagenomic Analysis Reveals Roles for Candidate Phyla and Other Microbial Community Members in Biogeochemical Transformations in Oil Reservoirs.</title>
        <authorList>
            <person name="Hu P."/>
            <person name="Tom L."/>
            <person name="Singh A."/>
            <person name="Thomas B.C."/>
            <person name="Baker B.J."/>
            <person name="Piceno Y.M."/>
            <person name="Andersen G.L."/>
            <person name="Banfield J.F."/>
        </authorList>
    </citation>
    <scope>NUCLEOTIDE SEQUENCE [LARGE SCALE GENOMIC DNA]</scope>
</reference>
<evidence type="ECO:0000259" key="13">
    <source>
        <dbReference type="Pfam" id="PF01966"/>
    </source>
</evidence>
<evidence type="ECO:0000313" key="15">
    <source>
        <dbReference type="EMBL" id="KUK78218.1"/>
    </source>
</evidence>
<evidence type="ECO:0008006" key="17">
    <source>
        <dbReference type="Google" id="ProtNLM"/>
    </source>
</evidence>
<dbReference type="PATRIC" id="fig|294710.3.peg.696"/>
<dbReference type="EMBL" id="LGGN01000058">
    <property type="protein sequence ID" value="KUK78218.1"/>
    <property type="molecule type" value="Genomic_DNA"/>
</dbReference>
<dbReference type="FunFam" id="3.30.460.10:FF:000033">
    <property type="entry name" value="Poly A polymerase head domain protein"/>
    <property type="match status" value="1"/>
</dbReference>
<gene>
    <name evidence="15" type="ORF">XD92_0453</name>
</gene>
<evidence type="ECO:0000313" key="16">
    <source>
        <dbReference type="Proteomes" id="UP000053860"/>
    </source>
</evidence>
<keyword evidence="10 11" id="KW-0694">RNA-binding</keyword>
<dbReference type="STRING" id="1123008.GCA_000380985_03004"/>
<dbReference type="Gene3D" id="1.10.3090.10">
    <property type="entry name" value="cca-adding enzyme, domain 2"/>
    <property type="match status" value="1"/>
</dbReference>
<dbReference type="GO" id="GO:0042245">
    <property type="term" value="P:RNA repair"/>
    <property type="evidence" value="ECO:0007669"/>
    <property type="project" value="UniProtKB-KW"/>
</dbReference>
<comment type="caution">
    <text evidence="15">The sequence shown here is derived from an EMBL/GenBank/DDBJ whole genome shotgun (WGS) entry which is preliminary data.</text>
</comment>
<keyword evidence="4" id="KW-0548">Nucleotidyltransferase</keyword>
<name>A0A101HJZ8_9BACT</name>
<evidence type="ECO:0000259" key="12">
    <source>
        <dbReference type="Pfam" id="PF01743"/>
    </source>
</evidence>
<dbReference type="Pfam" id="PF12627">
    <property type="entry name" value="PolyA_pol_RNAbd"/>
    <property type="match status" value="1"/>
</dbReference>
<evidence type="ECO:0000256" key="11">
    <source>
        <dbReference type="RuleBase" id="RU003953"/>
    </source>
</evidence>
<dbReference type="InterPro" id="IPR002646">
    <property type="entry name" value="PolA_pol_head_dom"/>
</dbReference>
<dbReference type="GO" id="GO:0008033">
    <property type="term" value="P:tRNA processing"/>
    <property type="evidence" value="ECO:0007669"/>
    <property type="project" value="UniProtKB-KW"/>
</dbReference>
<dbReference type="InterPro" id="IPR003607">
    <property type="entry name" value="HD/PDEase_dom"/>
</dbReference>
<evidence type="ECO:0000256" key="3">
    <source>
        <dbReference type="ARBA" id="ARBA00022694"/>
    </source>
</evidence>
<keyword evidence="9" id="KW-0460">Magnesium</keyword>
<dbReference type="InterPro" id="IPR032828">
    <property type="entry name" value="PolyA_RNA-bd"/>
</dbReference>
<evidence type="ECO:0000256" key="8">
    <source>
        <dbReference type="ARBA" id="ARBA00022840"/>
    </source>
</evidence>
<evidence type="ECO:0000259" key="14">
    <source>
        <dbReference type="Pfam" id="PF12627"/>
    </source>
</evidence>
<dbReference type="SUPFAM" id="SSF81301">
    <property type="entry name" value="Nucleotidyltransferase"/>
    <property type="match status" value="1"/>
</dbReference>
<keyword evidence="2 11" id="KW-0808">Transferase</keyword>
<dbReference type="CDD" id="cd05398">
    <property type="entry name" value="NT_ClassII-CCAase"/>
    <property type="match status" value="1"/>
</dbReference>
<dbReference type="Pfam" id="PF01743">
    <property type="entry name" value="PolyA_pol"/>
    <property type="match status" value="1"/>
</dbReference>
<dbReference type="Gene3D" id="3.30.460.10">
    <property type="entry name" value="Beta Polymerase, domain 2"/>
    <property type="match status" value="1"/>
</dbReference>
<evidence type="ECO:0000256" key="10">
    <source>
        <dbReference type="ARBA" id="ARBA00022884"/>
    </source>
</evidence>
<dbReference type="Gene3D" id="1.10.246.80">
    <property type="match status" value="1"/>
</dbReference>
<dbReference type="PANTHER" id="PTHR47545">
    <property type="entry name" value="MULTIFUNCTIONAL CCA PROTEIN"/>
    <property type="match status" value="1"/>
</dbReference>
<dbReference type="GO" id="GO:0003723">
    <property type="term" value="F:RNA binding"/>
    <property type="evidence" value="ECO:0007669"/>
    <property type="project" value="UniProtKB-KW"/>
</dbReference>
<keyword evidence="7" id="KW-0692">RNA repair</keyword>
<feature type="domain" description="Poly A polymerase head" evidence="12">
    <location>
        <begin position="31"/>
        <end position="159"/>
    </location>
</feature>
<dbReference type="Proteomes" id="UP000053860">
    <property type="component" value="Unassembled WGS sequence"/>
</dbReference>
<dbReference type="InterPro" id="IPR006674">
    <property type="entry name" value="HD_domain"/>
</dbReference>
<evidence type="ECO:0000256" key="6">
    <source>
        <dbReference type="ARBA" id="ARBA00022741"/>
    </source>
</evidence>
<dbReference type="Pfam" id="PF01966">
    <property type="entry name" value="HD"/>
    <property type="match status" value="1"/>
</dbReference>
<evidence type="ECO:0000256" key="1">
    <source>
        <dbReference type="ARBA" id="ARBA00001946"/>
    </source>
</evidence>
<evidence type="ECO:0000256" key="7">
    <source>
        <dbReference type="ARBA" id="ARBA00022800"/>
    </source>
</evidence>
<feature type="domain" description="tRNA nucleotidyltransferase/poly(A) polymerase RNA and SrmB- binding" evidence="14">
    <location>
        <begin position="186"/>
        <end position="247"/>
    </location>
</feature>
<keyword evidence="8" id="KW-0067">ATP-binding</keyword>
<feature type="domain" description="HD" evidence="13">
    <location>
        <begin position="263"/>
        <end position="348"/>
    </location>
</feature>
<comment type="cofactor">
    <cofactor evidence="1">
        <name>Mg(2+)</name>
        <dbReference type="ChEBI" id="CHEBI:18420"/>
    </cofactor>
</comment>